<accession>A0A0C3DAJ7</accession>
<reference evidence="2" key="2">
    <citation type="submission" date="2015-01" db="EMBL/GenBank/DDBJ databases">
        <title>Evolutionary Origins and Diversification of the Mycorrhizal Mutualists.</title>
        <authorList>
            <consortium name="DOE Joint Genome Institute"/>
            <consortium name="Mycorrhizal Genomics Consortium"/>
            <person name="Kohler A."/>
            <person name="Kuo A."/>
            <person name="Nagy L.G."/>
            <person name="Floudas D."/>
            <person name="Copeland A."/>
            <person name="Barry K.W."/>
            <person name="Cichocki N."/>
            <person name="Veneault-Fourrey C."/>
            <person name="LaButti K."/>
            <person name="Lindquist E.A."/>
            <person name="Lipzen A."/>
            <person name="Lundell T."/>
            <person name="Morin E."/>
            <person name="Murat C."/>
            <person name="Riley R."/>
            <person name="Ohm R."/>
            <person name="Sun H."/>
            <person name="Tunlid A."/>
            <person name="Henrissat B."/>
            <person name="Grigoriev I.V."/>
            <person name="Hibbett D.S."/>
            <person name="Martin F."/>
        </authorList>
    </citation>
    <scope>NUCLEOTIDE SEQUENCE [LARGE SCALE GENOMIC DNA]</scope>
    <source>
        <strain evidence="2">Foug A</strain>
    </source>
</reference>
<keyword evidence="2" id="KW-1185">Reference proteome</keyword>
<organism evidence="1 2">
    <name type="scientific">Scleroderma citrinum Foug A</name>
    <dbReference type="NCBI Taxonomy" id="1036808"/>
    <lineage>
        <taxon>Eukaryota</taxon>
        <taxon>Fungi</taxon>
        <taxon>Dikarya</taxon>
        <taxon>Basidiomycota</taxon>
        <taxon>Agaricomycotina</taxon>
        <taxon>Agaricomycetes</taxon>
        <taxon>Agaricomycetidae</taxon>
        <taxon>Boletales</taxon>
        <taxon>Sclerodermatineae</taxon>
        <taxon>Sclerodermataceae</taxon>
        <taxon>Scleroderma</taxon>
    </lineage>
</organism>
<gene>
    <name evidence="1" type="ORF">SCLCIDRAFT_1223204</name>
</gene>
<dbReference type="InParanoid" id="A0A0C3DAJ7"/>
<dbReference type="Proteomes" id="UP000053989">
    <property type="component" value="Unassembled WGS sequence"/>
</dbReference>
<dbReference type="HOGENOM" id="CLU_3088599_0_0_1"/>
<protein>
    <submittedName>
        <fullName evidence="1">Uncharacterized protein</fullName>
    </submittedName>
</protein>
<evidence type="ECO:0000313" key="1">
    <source>
        <dbReference type="EMBL" id="KIM53101.1"/>
    </source>
</evidence>
<dbReference type="AlphaFoldDB" id="A0A0C3DAJ7"/>
<name>A0A0C3DAJ7_9AGAM</name>
<reference evidence="1 2" key="1">
    <citation type="submission" date="2014-04" db="EMBL/GenBank/DDBJ databases">
        <authorList>
            <consortium name="DOE Joint Genome Institute"/>
            <person name="Kuo A."/>
            <person name="Kohler A."/>
            <person name="Nagy L.G."/>
            <person name="Floudas D."/>
            <person name="Copeland A."/>
            <person name="Barry K.W."/>
            <person name="Cichocki N."/>
            <person name="Veneault-Fourrey C."/>
            <person name="LaButti K."/>
            <person name="Lindquist E.A."/>
            <person name="Lipzen A."/>
            <person name="Lundell T."/>
            <person name="Morin E."/>
            <person name="Murat C."/>
            <person name="Sun H."/>
            <person name="Tunlid A."/>
            <person name="Henrissat B."/>
            <person name="Grigoriev I.V."/>
            <person name="Hibbett D.S."/>
            <person name="Martin F."/>
            <person name="Nordberg H.P."/>
            <person name="Cantor M.N."/>
            <person name="Hua S.X."/>
        </authorList>
    </citation>
    <scope>NUCLEOTIDE SEQUENCE [LARGE SCALE GENOMIC DNA]</scope>
    <source>
        <strain evidence="1 2">Foug A</strain>
    </source>
</reference>
<proteinExistence type="predicted"/>
<dbReference type="EMBL" id="KN822190">
    <property type="protein sequence ID" value="KIM53101.1"/>
    <property type="molecule type" value="Genomic_DNA"/>
</dbReference>
<evidence type="ECO:0000313" key="2">
    <source>
        <dbReference type="Proteomes" id="UP000053989"/>
    </source>
</evidence>
<sequence>MWEFSDDGPLGSALEWTCYLHLLHWLGTGVIPQDHRIQKEAIDQISVTPTTW</sequence>